<name>A0ACC6P5V7_9BACL</name>
<keyword evidence="2" id="KW-1185">Reference proteome</keyword>
<organism evidence="1 2">
    <name type="scientific">Saccharibacillus sacchari</name>
    <dbReference type="NCBI Taxonomy" id="456493"/>
    <lineage>
        <taxon>Bacteria</taxon>
        <taxon>Bacillati</taxon>
        <taxon>Bacillota</taxon>
        <taxon>Bacilli</taxon>
        <taxon>Bacillales</taxon>
        <taxon>Paenibacillaceae</taxon>
        <taxon>Saccharibacillus</taxon>
    </lineage>
</organism>
<reference evidence="1" key="1">
    <citation type="submission" date="2024-03" db="EMBL/GenBank/DDBJ databases">
        <title>Whole genome sequecning of epiphytes from Marcgravia umbellata leaves.</title>
        <authorList>
            <person name="Kumar G."/>
            <person name="Savka M.A."/>
        </authorList>
    </citation>
    <scope>NUCLEOTIDE SEQUENCE</scope>
    <source>
        <strain evidence="1">RIT_BL5</strain>
    </source>
</reference>
<evidence type="ECO:0000313" key="1">
    <source>
        <dbReference type="EMBL" id="MEJ8302298.1"/>
    </source>
</evidence>
<accession>A0ACC6P5V7</accession>
<comment type="caution">
    <text evidence="1">The sequence shown here is derived from an EMBL/GenBank/DDBJ whole genome shotgun (WGS) entry which is preliminary data.</text>
</comment>
<dbReference type="Proteomes" id="UP001380953">
    <property type="component" value="Unassembled WGS sequence"/>
</dbReference>
<sequence length="223" mass="25919">MTIISIEGASAAGKTTTSATLAARTGGVHIQEIAALWEKPQREYPEWFFERQADRWKIATEQEAERLAVVDIDLFQPFWYNWSFGFTLFDGQSLEFVARFYRPLIEQRKLGFPDRYFLLHTDEQQLRTRKAGDATRMRRGFELNLTFIEPQKRYFQALNEYMPGLVTFVDSVDIAENVRIIENELPSGPSQHRYSLELFDHLVDWLGSHTAESAEQTQTARTD</sequence>
<proteinExistence type="predicted"/>
<gene>
    <name evidence="1" type="ORF">WKI47_00055</name>
</gene>
<protein>
    <submittedName>
        <fullName evidence="1">Uncharacterized protein</fullName>
    </submittedName>
</protein>
<dbReference type="EMBL" id="JBBKAR010000001">
    <property type="protein sequence ID" value="MEJ8302298.1"/>
    <property type="molecule type" value="Genomic_DNA"/>
</dbReference>
<evidence type="ECO:0000313" key="2">
    <source>
        <dbReference type="Proteomes" id="UP001380953"/>
    </source>
</evidence>